<keyword evidence="2" id="KW-1185">Reference proteome</keyword>
<proteinExistence type="predicted"/>
<organism evidence="1 2">
    <name type="scientific">Maccoyibacter intestinihominis</name>
    <dbReference type="NCBI Taxonomy" id="3133499"/>
    <lineage>
        <taxon>Bacteria</taxon>
        <taxon>Bacillati</taxon>
        <taxon>Bacillota</taxon>
        <taxon>Clostridia</taxon>
        <taxon>Lachnospirales</taxon>
        <taxon>Lachnospiraceae</taxon>
        <taxon>Maccoyibacter</taxon>
    </lineage>
</organism>
<dbReference type="RefSeq" id="WP_353530636.1">
    <property type="nucleotide sequence ID" value="NZ_JBBMEX010000005.1"/>
</dbReference>
<sequence length="395" mass="45542">MHFVKTEDLCPGMRLAKPIYNRLGVLLYERNTELTPQGINSIRKFSLIGIYVLDPAEPLPPLSEEELHFEQFQTMYMFRLRDELGKLVTGKEPDKLSELCKSIIREFGNLDHKIIFSQNLRSSGDFVYKHGLNTGILCAILTHHLGFSYEEQLALVEAALLYDTGYLYLDSDQLTDFEDVESADYKKLCLARGDAFALLKPQTNEYHLPKMTLQVIAEMIHPANHIAHPEMKEHTWRFGTQVLRVAGCFDQMTAMRYGFEPQSEVVTMKYLFEHPDFFNSTVVQALGECINILPQGACVDLTSGDKALILETNPDDFLQPLILRFSDNRIYDLSDPDVSEKFQIKDLMKTMDNRIQVDEETLKQFQTDTYVTEMMNRFRKAKAKLAKKQKNREVI</sequence>
<evidence type="ECO:0000313" key="2">
    <source>
        <dbReference type="Proteomes" id="UP001454489"/>
    </source>
</evidence>
<dbReference type="Proteomes" id="UP001454489">
    <property type="component" value="Unassembled WGS sequence"/>
</dbReference>
<accession>A0ABV1HCQ0</accession>
<dbReference type="EMBL" id="JBBMEX010000005">
    <property type="protein sequence ID" value="MEQ2557469.1"/>
    <property type="molecule type" value="Genomic_DNA"/>
</dbReference>
<comment type="caution">
    <text evidence="1">The sequence shown here is derived from an EMBL/GenBank/DDBJ whole genome shotgun (WGS) entry which is preliminary data.</text>
</comment>
<dbReference type="SUPFAM" id="SSF109604">
    <property type="entry name" value="HD-domain/PDEase-like"/>
    <property type="match status" value="1"/>
</dbReference>
<protein>
    <submittedName>
        <fullName evidence="1">Phosphohydrolase</fullName>
    </submittedName>
</protein>
<reference evidence="1 2" key="1">
    <citation type="submission" date="2024-03" db="EMBL/GenBank/DDBJ databases">
        <title>Human intestinal bacterial collection.</title>
        <authorList>
            <person name="Pauvert C."/>
            <person name="Hitch T.C.A."/>
            <person name="Clavel T."/>
        </authorList>
    </citation>
    <scope>NUCLEOTIDE SEQUENCE [LARGE SCALE GENOMIC DNA]</scope>
    <source>
        <strain evidence="1 2">CLA-AA-H185</strain>
    </source>
</reference>
<dbReference type="Gene3D" id="1.10.3210.10">
    <property type="entry name" value="Hypothetical protein af1432"/>
    <property type="match status" value="1"/>
</dbReference>
<gene>
    <name evidence="1" type="ORF">WMO43_06270</name>
</gene>
<evidence type="ECO:0000313" key="1">
    <source>
        <dbReference type="EMBL" id="MEQ2557469.1"/>
    </source>
</evidence>
<name>A0ABV1HCQ0_9FIRM</name>